<dbReference type="EMBL" id="FBVY01000034">
    <property type="protein sequence ID" value="CUW98217.1"/>
    <property type="molecule type" value="Genomic_DNA"/>
</dbReference>
<dbReference type="AlphaFoldDB" id="A0A9W5B4V2"/>
<evidence type="ECO:0000313" key="2">
    <source>
        <dbReference type="Proteomes" id="UP000191933"/>
    </source>
</evidence>
<organism evidence="1 2">
    <name type="scientific">Agrobacterium genomosp. 2 str. CFBP 5494</name>
    <dbReference type="NCBI Taxonomy" id="1183436"/>
    <lineage>
        <taxon>Bacteria</taxon>
        <taxon>Pseudomonadati</taxon>
        <taxon>Pseudomonadota</taxon>
        <taxon>Alphaproteobacteria</taxon>
        <taxon>Hyphomicrobiales</taxon>
        <taxon>Rhizobiaceae</taxon>
        <taxon>Rhizobium/Agrobacterium group</taxon>
        <taxon>Agrobacterium</taxon>
        <taxon>Agrobacterium tumefaciens complex</taxon>
    </lineage>
</organism>
<protein>
    <submittedName>
        <fullName evidence="1">Uncharacterized protein</fullName>
    </submittedName>
</protein>
<evidence type="ECO:0000313" key="1">
    <source>
        <dbReference type="EMBL" id="CUW98217.1"/>
    </source>
</evidence>
<accession>A0A9W5B4V2</accession>
<proteinExistence type="predicted"/>
<comment type="caution">
    <text evidence="1">The sequence shown here is derived from an EMBL/GenBank/DDBJ whole genome shotgun (WGS) entry which is preliminary data.</text>
</comment>
<gene>
    <name evidence="1" type="ORF">AGR2A_Lc50056</name>
</gene>
<dbReference type="Proteomes" id="UP000191933">
    <property type="component" value="Unassembled WGS sequence"/>
</dbReference>
<sequence>MKIDVLQMDSVTHHLRFGIGPWTGSFCSALVRYSIKRRTNPFLAPAGERGGFVFSLAYFLEKGPALSNTRQGRECLSISRRSATVRLCRRKIALPRYQFGLNLSAFHPDIYVASGCLGHRSPVHSRKNAASAGQSGCFVKHGLFRWRDALIPKRHRLGHVQQASYVEGYQLKVTFCRNAKPARKLFRYICFYAGSRFTDSDPA</sequence>
<name>A0A9W5B4V2_9HYPH</name>
<reference evidence="1 2" key="1">
    <citation type="submission" date="2016-01" db="EMBL/GenBank/DDBJ databases">
        <authorList>
            <person name="Regsiter A."/>
            <person name="william w."/>
        </authorList>
    </citation>
    <scope>NUCLEOTIDE SEQUENCE [LARGE SCALE GENOMIC DNA]</scope>
    <source>
        <strain evidence="1 2">CFBP 5494</strain>
    </source>
</reference>
<keyword evidence="2" id="KW-1185">Reference proteome</keyword>